<keyword evidence="4 6" id="KW-0472">Membrane</keyword>
<keyword evidence="3 6" id="KW-1133">Transmembrane helix</keyword>
<dbReference type="InterPro" id="IPR011701">
    <property type="entry name" value="MFS"/>
</dbReference>
<dbReference type="Gene3D" id="1.20.1250.20">
    <property type="entry name" value="MFS general substrate transporter like domains"/>
    <property type="match status" value="1"/>
</dbReference>
<dbReference type="EMBL" id="JAADJZ010000002">
    <property type="protein sequence ID" value="KAF2877682.1"/>
    <property type="molecule type" value="Genomic_DNA"/>
</dbReference>
<feature type="transmembrane region" description="Helical" evidence="6">
    <location>
        <begin position="119"/>
        <end position="143"/>
    </location>
</feature>
<evidence type="ECO:0000256" key="1">
    <source>
        <dbReference type="ARBA" id="ARBA00004141"/>
    </source>
</evidence>
<evidence type="ECO:0000313" key="9">
    <source>
        <dbReference type="Proteomes" id="UP000481861"/>
    </source>
</evidence>
<feature type="transmembrane region" description="Helical" evidence="6">
    <location>
        <begin position="44"/>
        <end position="64"/>
    </location>
</feature>
<dbReference type="Pfam" id="PF07690">
    <property type="entry name" value="MFS_1"/>
    <property type="match status" value="1"/>
</dbReference>
<feature type="transmembrane region" description="Helical" evidence="6">
    <location>
        <begin position="249"/>
        <end position="271"/>
    </location>
</feature>
<reference evidence="8 9" key="1">
    <citation type="submission" date="2020-01" db="EMBL/GenBank/DDBJ databases">
        <authorList>
            <consortium name="DOE Joint Genome Institute"/>
            <person name="Haridas S."/>
            <person name="Albert R."/>
            <person name="Binder M."/>
            <person name="Bloem J."/>
            <person name="Labutti K."/>
            <person name="Salamov A."/>
            <person name="Andreopoulos B."/>
            <person name="Baker S.E."/>
            <person name="Barry K."/>
            <person name="Bills G."/>
            <person name="Bluhm B.H."/>
            <person name="Cannon C."/>
            <person name="Castanera R."/>
            <person name="Culley D.E."/>
            <person name="Daum C."/>
            <person name="Ezra D."/>
            <person name="Gonzalez J.B."/>
            <person name="Henrissat B."/>
            <person name="Kuo A."/>
            <person name="Liang C."/>
            <person name="Lipzen A."/>
            <person name="Lutzoni F."/>
            <person name="Magnuson J."/>
            <person name="Mondo S."/>
            <person name="Nolan M."/>
            <person name="Ohm R."/>
            <person name="Pangilinan J."/>
            <person name="Park H.-J.H."/>
            <person name="Ramirez L."/>
            <person name="Alfaro M."/>
            <person name="Sun H."/>
            <person name="Tritt A."/>
            <person name="Yoshinaga Y."/>
            <person name="Zwiers L.-H.L."/>
            <person name="Turgeon B.G."/>
            <person name="Goodwin S.B."/>
            <person name="Spatafora J.W."/>
            <person name="Crous P.W."/>
            <person name="Grigoriev I.V."/>
        </authorList>
    </citation>
    <scope>NUCLEOTIDE SEQUENCE [LARGE SCALE GENOMIC DNA]</scope>
    <source>
        <strain evidence="8 9">CBS 611.86</strain>
    </source>
</reference>
<comment type="caution">
    <text evidence="8">The sequence shown here is derived from an EMBL/GenBank/DDBJ whole genome shotgun (WGS) entry which is preliminary data.</text>
</comment>
<dbReference type="PANTHER" id="PTHR23501">
    <property type="entry name" value="MAJOR FACILITATOR SUPERFAMILY"/>
    <property type="match status" value="1"/>
</dbReference>
<dbReference type="InterPro" id="IPR020846">
    <property type="entry name" value="MFS_dom"/>
</dbReference>
<sequence length="538" mass="57235">MEATNDTDASTHAAGKEGLAPGRSVEVPQDTIDPENEVKGVPLLILHTALCIATFLTGLVRSIPRTLLYVNMGRRCATQPLAGKMYVLFPKKTIFLGYLAIFEIGSLICALAASSRTLIVGRAITGLGASGIFAGSLVVITTIMPLHKRPIWQGTLNATFGIASIVGPVLGGALTEGVSWRWCFYINLPIGGFAAAVIVILLHLKPAATEKVPLMQKLKGLDGFGFCLFAGSVTMLLLALQWGGHAYRWGSSTTIGLFVGFGITLPAFVAWQLYLGPHALIPPSIMKNRNIILLFLGALFANGPFQTIIYYLPIWFQVLGASPTSSAVKYLPTVITDVFTSLISGAIVMKTGHWKPFLLFGNAVISIGSGLLTTLHPGTSSSTWIGYQILVGMGYPLVINMSLTAQGQLGVQASLPPDIVHIGSTTLLFGMSISCAISLAIGQAVFQLQLTEYLARSVDPDTVNSVLSNGATHLASFVRPGDLMTVLEGYSQALTDVLFIPTIGPVCSFLIVLFTTWITLKQSSPPTVEIENQEKAGA</sequence>
<feature type="transmembrane region" description="Helical" evidence="6">
    <location>
        <begin position="94"/>
        <end position="113"/>
    </location>
</feature>
<evidence type="ECO:0000256" key="2">
    <source>
        <dbReference type="ARBA" id="ARBA00022692"/>
    </source>
</evidence>
<keyword evidence="2 6" id="KW-0812">Transmembrane</keyword>
<feature type="transmembrane region" description="Helical" evidence="6">
    <location>
        <begin position="356"/>
        <end position="378"/>
    </location>
</feature>
<feature type="transmembrane region" description="Helical" evidence="6">
    <location>
        <begin position="179"/>
        <end position="202"/>
    </location>
</feature>
<evidence type="ECO:0000256" key="3">
    <source>
        <dbReference type="ARBA" id="ARBA00022989"/>
    </source>
</evidence>
<dbReference type="GO" id="GO:0005886">
    <property type="term" value="C:plasma membrane"/>
    <property type="evidence" value="ECO:0007669"/>
    <property type="project" value="TreeGrafter"/>
</dbReference>
<feature type="transmembrane region" description="Helical" evidence="6">
    <location>
        <begin position="426"/>
        <end position="446"/>
    </location>
</feature>
<feature type="transmembrane region" description="Helical" evidence="6">
    <location>
        <begin position="155"/>
        <end position="173"/>
    </location>
</feature>
<feature type="transmembrane region" description="Helical" evidence="6">
    <location>
        <begin position="330"/>
        <end position="349"/>
    </location>
</feature>
<dbReference type="Gene3D" id="1.20.1720.10">
    <property type="entry name" value="Multidrug resistance protein D"/>
    <property type="match status" value="1"/>
</dbReference>
<evidence type="ECO:0000256" key="6">
    <source>
        <dbReference type="SAM" id="Phobius"/>
    </source>
</evidence>
<keyword evidence="9" id="KW-1185">Reference proteome</keyword>
<comment type="subcellular location">
    <subcellularLocation>
        <location evidence="1">Membrane</location>
        <topology evidence="1">Multi-pass membrane protein</topology>
    </subcellularLocation>
</comment>
<feature type="transmembrane region" description="Helical" evidence="6">
    <location>
        <begin position="498"/>
        <end position="520"/>
    </location>
</feature>
<dbReference type="InterPro" id="IPR036259">
    <property type="entry name" value="MFS_trans_sf"/>
</dbReference>
<dbReference type="SUPFAM" id="SSF103473">
    <property type="entry name" value="MFS general substrate transporter"/>
    <property type="match status" value="1"/>
</dbReference>
<evidence type="ECO:0000259" key="7">
    <source>
        <dbReference type="PROSITE" id="PS50850"/>
    </source>
</evidence>
<dbReference type="Proteomes" id="UP000481861">
    <property type="component" value="Unassembled WGS sequence"/>
</dbReference>
<accession>A0A7C8MNH8</accession>
<feature type="transmembrane region" description="Helical" evidence="6">
    <location>
        <begin position="291"/>
        <end position="310"/>
    </location>
</feature>
<feature type="region of interest" description="Disordered" evidence="5">
    <location>
        <begin position="1"/>
        <end position="33"/>
    </location>
</feature>
<dbReference type="PANTHER" id="PTHR23501:SF198">
    <property type="entry name" value="AZOLE RESISTANCE PROTEIN 1-RELATED"/>
    <property type="match status" value="1"/>
</dbReference>
<feature type="transmembrane region" description="Helical" evidence="6">
    <location>
        <begin position="223"/>
        <end position="243"/>
    </location>
</feature>
<organism evidence="8 9">
    <name type="scientific">Massariosphaeria phaeospora</name>
    <dbReference type="NCBI Taxonomy" id="100035"/>
    <lineage>
        <taxon>Eukaryota</taxon>
        <taxon>Fungi</taxon>
        <taxon>Dikarya</taxon>
        <taxon>Ascomycota</taxon>
        <taxon>Pezizomycotina</taxon>
        <taxon>Dothideomycetes</taxon>
        <taxon>Pleosporomycetidae</taxon>
        <taxon>Pleosporales</taxon>
        <taxon>Pleosporales incertae sedis</taxon>
        <taxon>Massariosphaeria</taxon>
    </lineage>
</organism>
<evidence type="ECO:0000256" key="4">
    <source>
        <dbReference type="ARBA" id="ARBA00023136"/>
    </source>
</evidence>
<gene>
    <name evidence="8" type="ORF">BDV95DRAFT_625477</name>
</gene>
<protein>
    <submittedName>
        <fullName evidence="8">Major facilitator superfamily domain-containing protein</fullName>
    </submittedName>
</protein>
<dbReference type="PROSITE" id="PS50850">
    <property type="entry name" value="MFS"/>
    <property type="match status" value="1"/>
</dbReference>
<feature type="compositionally biased region" description="Polar residues" evidence="5">
    <location>
        <begin position="1"/>
        <end position="10"/>
    </location>
</feature>
<feature type="transmembrane region" description="Helical" evidence="6">
    <location>
        <begin position="384"/>
        <end position="405"/>
    </location>
</feature>
<name>A0A7C8MNH8_9PLEO</name>
<dbReference type="OrthoDB" id="10021397at2759"/>
<evidence type="ECO:0000256" key="5">
    <source>
        <dbReference type="SAM" id="MobiDB-lite"/>
    </source>
</evidence>
<dbReference type="AlphaFoldDB" id="A0A7C8MNH8"/>
<feature type="domain" description="Major facilitator superfamily (MFS) profile" evidence="7">
    <location>
        <begin position="1"/>
        <end position="520"/>
    </location>
</feature>
<evidence type="ECO:0000313" key="8">
    <source>
        <dbReference type="EMBL" id="KAF2877682.1"/>
    </source>
</evidence>
<proteinExistence type="predicted"/>
<dbReference type="GO" id="GO:0022857">
    <property type="term" value="F:transmembrane transporter activity"/>
    <property type="evidence" value="ECO:0007669"/>
    <property type="project" value="InterPro"/>
</dbReference>